<evidence type="ECO:0000256" key="1">
    <source>
        <dbReference type="SAM" id="SignalP"/>
    </source>
</evidence>
<dbReference type="Proteomes" id="UP001595840">
    <property type="component" value="Unassembled WGS sequence"/>
</dbReference>
<feature type="signal peptide" evidence="1">
    <location>
        <begin position="1"/>
        <end position="20"/>
    </location>
</feature>
<gene>
    <name evidence="2" type="ORF">ACFOX3_13305</name>
</gene>
<proteinExistence type="predicted"/>
<name>A0ABV8V5Z5_9GAMM</name>
<feature type="chain" id="PRO_5045062487" evidence="1">
    <location>
        <begin position="21"/>
        <end position="148"/>
    </location>
</feature>
<dbReference type="RefSeq" id="WP_290260992.1">
    <property type="nucleotide sequence ID" value="NZ_JAUFQG010000004.1"/>
</dbReference>
<organism evidence="2 3">
    <name type="scientific">Simiduia curdlanivorans</name>
    <dbReference type="NCBI Taxonomy" id="1492769"/>
    <lineage>
        <taxon>Bacteria</taxon>
        <taxon>Pseudomonadati</taxon>
        <taxon>Pseudomonadota</taxon>
        <taxon>Gammaproteobacteria</taxon>
        <taxon>Cellvibrionales</taxon>
        <taxon>Cellvibrionaceae</taxon>
        <taxon>Simiduia</taxon>
    </lineage>
</organism>
<protein>
    <submittedName>
        <fullName evidence="2">Uncharacterized protein</fullName>
    </submittedName>
</protein>
<sequence length="148" mass="16840">MWKALLGIALCLAINIQAQAEPSEFVYQDQGRGSAKEKTMRKLYDIIPNSSQSAANARLVILRTMQSIKGPACLLEEEGEGFITCRWDYKGHAIFHRVEYNDQAVQIKYGGGINAYACEKLVGYFCYKIHRNYFKYGANFRKDLSRAL</sequence>
<accession>A0ABV8V5Z5</accession>
<keyword evidence="1" id="KW-0732">Signal</keyword>
<dbReference type="EMBL" id="JBHSCX010000020">
    <property type="protein sequence ID" value="MFC4363286.1"/>
    <property type="molecule type" value="Genomic_DNA"/>
</dbReference>
<comment type="caution">
    <text evidence="2">The sequence shown here is derived from an EMBL/GenBank/DDBJ whole genome shotgun (WGS) entry which is preliminary data.</text>
</comment>
<evidence type="ECO:0000313" key="2">
    <source>
        <dbReference type="EMBL" id="MFC4363286.1"/>
    </source>
</evidence>
<keyword evidence="3" id="KW-1185">Reference proteome</keyword>
<reference evidence="3" key="1">
    <citation type="journal article" date="2019" name="Int. J. Syst. Evol. Microbiol.">
        <title>The Global Catalogue of Microorganisms (GCM) 10K type strain sequencing project: providing services to taxonomists for standard genome sequencing and annotation.</title>
        <authorList>
            <consortium name="The Broad Institute Genomics Platform"/>
            <consortium name="The Broad Institute Genome Sequencing Center for Infectious Disease"/>
            <person name="Wu L."/>
            <person name="Ma J."/>
        </authorList>
    </citation>
    <scope>NUCLEOTIDE SEQUENCE [LARGE SCALE GENOMIC DNA]</scope>
    <source>
        <strain evidence="3">CECT 8570</strain>
    </source>
</reference>
<evidence type="ECO:0000313" key="3">
    <source>
        <dbReference type="Proteomes" id="UP001595840"/>
    </source>
</evidence>